<keyword evidence="1" id="KW-0472">Membrane</keyword>
<feature type="transmembrane region" description="Helical" evidence="1">
    <location>
        <begin position="70"/>
        <end position="90"/>
    </location>
</feature>
<name>A0A4Q7UPN8_PSEST</name>
<dbReference type="GO" id="GO:0004527">
    <property type="term" value="F:exonuclease activity"/>
    <property type="evidence" value="ECO:0007669"/>
    <property type="project" value="UniProtKB-KW"/>
</dbReference>
<comment type="caution">
    <text evidence="3">The sequence shown here is derived from an EMBL/GenBank/DDBJ whole genome shotgun (WGS) entry which is preliminary data.</text>
</comment>
<evidence type="ECO:0000313" key="3">
    <source>
        <dbReference type="EMBL" id="RZT83727.1"/>
    </source>
</evidence>
<dbReference type="SUPFAM" id="SSF56219">
    <property type="entry name" value="DNase I-like"/>
    <property type="match status" value="1"/>
</dbReference>
<sequence length="324" mass="33931">MPRSGSRRHPGRIALAAVLGGAAAGVVVPDHLRIDHRFPIVDMVAWRPQASVLALGGAGLLGLARATRPAAAAVGAVGLAGLASVAGRALRRRRPEPVGEPVTILSANVLVGRGDTGALAAVIARERPDVVVLPEAGPDFRDKLVPMLGETDYRSWTSTAPGTDDGRGVTVLVSGRAGDVAVVADHAMRLRHLEVSGGILGRRRLFAVHTSAPVQPRFTTAWCREMDVIRGWTTGPVAPLVVGDLNATLDHSRLRAALGRCRSAAEGTGLGLVGTYPSSAPRWFGIQIDHVLVPRDAVTARFEVLDLPGTDHRAVLTTVHLPPG</sequence>
<feature type="domain" description="Endonuclease/exonuclease/phosphatase" evidence="2">
    <location>
        <begin position="105"/>
        <end position="312"/>
    </location>
</feature>
<gene>
    <name evidence="3" type="ORF">EV383_0545</name>
</gene>
<dbReference type="InterPro" id="IPR036691">
    <property type="entry name" value="Endo/exonu/phosph_ase_sf"/>
</dbReference>
<keyword evidence="3" id="KW-0378">Hydrolase</keyword>
<keyword evidence="3" id="KW-0540">Nuclease</keyword>
<keyword evidence="3" id="KW-0269">Exonuclease</keyword>
<evidence type="ECO:0000313" key="4">
    <source>
        <dbReference type="Proteomes" id="UP000291591"/>
    </source>
</evidence>
<dbReference type="InterPro" id="IPR005135">
    <property type="entry name" value="Endo/exonuclease/phosphatase"/>
</dbReference>
<proteinExistence type="predicted"/>
<dbReference type="EMBL" id="SHKL01000001">
    <property type="protein sequence ID" value="RZT83727.1"/>
    <property type="molecule type" value="Genomic_DNA"/>
</dbReference>
<reference evidence="3 4" key="1">
    <citation type="submission" date="2019-02" db="EMBL/GenBank/DDBJ databases">
        <title>Sequencing the genomes of 1000 actinobacteria strains.</title>
        <authorList>
            <person name="Klenk H.-P."/>
        </authorList>
    </citation>
    <scope>NUCLEOTIDE SEQUENCE [LARGE SCALE GENOMIC DNA]</scope>
    <source>
        <strain evidence="3 4">DSM 45779</strain>
    </source>
</reference>
<dbReference type="Gene3D" id="3.60.10.10">
    <property type="entry name" value="Endonuclease/exonuclease/phosphatase"/>
    <property type="match status" value="1"/>
</dbReference>
<dbReference type="RefSeq" id="WP_130288439.1">
    <property type="nucleotide sequence ID" value="NZ_SHKL01000001.1"/>
</dbReference>
<dbReference type="Proteomes" id="UP000291591">
    <property type="component" value="Unassembled WGS sequence"/>
</dbReference>
<organism evidence="3 4">
    <name type="scientific">Pseudonocardia sediminis</name>
    <dbReference type="NCBI Taxonomy" id="1397368"/>
    <lineage>
        <taxon>Bacteria</taxon>
        <taxon>Bacillati</taxon>
        <taxon>Actinomycetota</taxon>
        <taxon>Actinomycetes</taxon>
        <taxon>Pseudonocardiales</taxon>
        <taxon>Pseudonocardiaceae</taxon>
        <taxon>Pseudonocardia</taxon>
    </lineage>
</organism>
<dbReference type="OrthoDB" id="2340043at2"/>
<evidence type="ECO:0000259" key="2">
    <source>
        <dbReference type="Pfam" id="PF03372"/>
    </source>
</evidence>
<accession>A0A4Q7UPN8</accession>
<feature type="transmembrane region" description="Helical" evidence="1">
    <location>
        <begin position="45"/>
        <end position="63"/>
    </location>
</feature>
<keyword evidence="4" id="KW-1185">Reference proteome</keyword>
<keyword evidence="3" id="KW-0255">Endonuclease</keyword>
<dbReference type="GO" id="GO:0004519">
    <property type="term" value="F:endonuclease activity"/>
    <property type="evidence" value="ECO:0007669"/>
    <property type="project" value="UniProtKB-KW"/>
</dbReference>
<protein>
    <submittedName>
        <fullName evidence="3">Endonuclease/exonuclease/phosphatase (EEP) superfamily protein YafD</fullName>
    </submittedName>
</protein>
<dbReference type="Pfam" id="PF03372">
    <property type="entry name" value="Exo_endo_phos"/>
    <property type="match status" value="1"/>
</dbReference>
<keyword evidence="1" id="KW-0812">Transmembrane</keyword>
<evidence type="ECO:0000256" key="1">
    <source>
        <dbReference type="SAM" id="Phobius"/>
    </source>
</evidence>
<dbReference type="AlphaFoldDB" id="A0A4Q7UPN8"/>
<keyword evidence="1" id="KW-1133">Transmembrane helix</keyword>